<dbReference type="GO" id="GO:0006281">
    <property type="term" value="P:DNA repair"/>
    <property type="evidence" value="ECO:0007669"/>
    <property type="project" value="UniProtKB-KW"/>
</dbReference>
<reference evidence="20 21" key="1">
    <citation type="journal article" date="2021" name="BMC Biol.">
        <title>Horizontally acquired antibacterial genes associated with adaptive radiation of ladybird beetles.</title>
        <authorList>
            <person name="Li H.S."/>
            <person name="Tang X.F."/>
            <person name="Huang Y.H."/>
            <person name="Xu Z.Y."/>
            <person name="Chen M.L."/>
            <person name="Du X.Y."/>
            <person name="Qiu B.Y."/>
            <person name="Chen P.T."/>
            <person name="Zhang W."/>
            <person name="Slipinski A."/>
            <person name="Escalona H.E."/>
            <person name="Waterhouse R.M."/>
            <person name="Zwick A."/>
            <person name="Pang H."/>
        </authorList>
    </citation>
    <scope>NUCLEOTIDE SEQUENCE [LARGE SCALE GENOMIC DNA]</scope>
    <source>
        <strain evidence="20">SYSU2018</strain>
    </source>
</reference>
<dbReference type="GO" id="GO:0008270">
    <property type="term" value="F:zinc ion binding"/>
    <property type="evidence" value="ECO:0007669"/>
    <property type="project" value="UniProtKB-KW"/>
</dbReference>
<keyword evidence="21" id="KW-1185">Reference proteome</keyword>
<evidence type="ECO:0000256" key="13">
    <source>
        <dbReference type="ARBA" id="ARBA00023204"/>
    </source>
</evidence>
<evidence type="ECO:0000256" key="9">
    <source>
        <dbReference type="ARBA" id="ARBA00022763"/>
    </source>
</evidence>
<evidence type="ECO:0000256" key="2">
    <source>
        <dbReference type="ARBA" id="ARBA00004496"/>
    </source>
</evidence>
<name>A0ABD2P1M1_9CUCU</name>
<keyword evidence="11" id="KW-0833">Ubl conjugation pathway</keyword>
<dbReference type="Pfam" id="PF23419">
    <property type="entry name" value="WD40_RFWD3"/>
    <property type="match status" value="1"/>
</dbReference>
<dbReference type="AlphaFoldDB" id="A0ABD2P1M1"/>
<dbReference type="Proteomes" id="UP001516400">
    <property type="component" value="Unassembled WGS sequence"/>
</dbReference>
<dbReference type="InterPro" id="IPR036322">
    <property type="entry name" value="WD40_repeat_dom_sf"/>
</dbReference>
<keyword evidence="10 16" id="KW-0863">Zinc-finger</keyword>
<dbReference type="SMART" id="SM00184">
    <property type="entry name" value="RING"/>
    <property type="match status" value="1"/>
</dbReference>
<dbReference type="EMBL" id="JABFTP020000165">
    <property type="protein sequence ID" value="KAL3284845.1"/>
    <property type="molecule type" value="Genomic_DNA"/>
</dbReference>
<keyword evidence="8" id="KW-0677">Repeat</keyword>
<dbReference type="PROSITE" id="PS50089">
    <property type="entry name" value="ZF_RING_2"/>
    <property type="match status" value="1"/>
</dbReference>
<dbReference type="InterPro" id="IPR037381">
    <property type="entry name" value="RFWD3"/>
</dbReference>
<evidence type="ECO:0000256" key="8">
    <source>
        <dbReference type="ARBA" id="ARBA00022737"/>
    </source>
</evidence>
<comment type="pathway">
    <text evidence="3">Protein modification; protein ubiquitination.</text>
</comment>
<dbReference type="CDD" id="cd16450">
    <property type="entry name" value="mRING-C3HGC3_RFWD3"/>
    <property type="match status" value="1"/>
</dbReference>
<dbReference type="PANTHER" id="PTHR16047">
    <property type="entry name" value="RFWD3 PROTEIN"/>
    <property type="match status" value="1"/>
</dbReference>
<dbReference type="Pfam" id="PF13639">
    <property type="entry name" value="zf-RING_2"/>
    <property type="match status" value="1"/>
</dbReference>
<evidence type="ECO:0000256" key="3">
    <source>
        <dbReference type="ARBA" id="ARBA00004906"/>
    </source>
</evidence>
<evidence type="ECO:0000313" key="20">
    <source>
        <dbReference type="EMBL" id="KAL3284845.1"/>
    </source>
</evidence>
<evidence type="ECO:0000256" key="4">
    <source>
        <dbReference type="ARBA" id="ARBA00012483"/>
    </source>
</evidence>
<evidence type="ECO:0000256" key="17">
    <source>
        <dbReference type="SAM" id="Coils"/>
    </source>
</evidence>
<evidence type="ECO:0000256" key="1">
    <source>
        <dbReference type="ARBA" id="ARBA00000900"/>
    </source>
</evidence>
<protein>
    <recommendedName>
        <fullName evidence="4">RING-type E3 ubiquitin transferase</fullName>
        <ecNumber evidence="4">2.3.2.27</ecNumber>
    </recommendedName>
</protein>
<gene>
    <name evidence="20" type="ORF">HHI36_018984</name>
</gene>
<comment type="caution">
    <text evidence="20">The sequence shown here is derived from an EMBL/GenBank/DDBJ whole genome shotgun (WGS) entry which is preliminary data.</text>
</comment>
<keyword evidence="12" id="KW-0862">Zinc</keyword>
<evidence type="ECO:0000256" key="6">
    <source>
        <dbReference type="ARBA" id="ARBA00022574"/>
    </source>
</evidence>
<dbReference type="GO" id="GO:0016604">
    <property type="term" value="C:nuclear body"/>
    <property type="evidence" value="ECO:0007669"/>
    <property type="project" value="UniProtKB-SubCell"/>
</dbReference>
<evidence type="ECO:0000256" key="11">
    <source>
        <dbReference type="ARBA" id="ARBA00022786"/>
    </source>
</evidence>
<accession>A0ABD2P1M1</accession>
<keyword evidence="9" id="KW-0227">DNA damage</keyword>
<evidence type="ECO:0000256" key="10">
    <source>
        <dbReference type="ARBA" id="ARBA00022771"/>
    </source>
</evidence>
<dbReference type="SUPFAM" id="SSF57850">
    <property type="entry name" value="RING/U-box"/>
    <property type="match status" value="1"/>
</dbReference>
<dbReference type="Gene3D" id="2.130.10.10">
    <property type="entry name" value="YVTN repeat-like/Quinoprotein amine dehydrogenase"/>
    <property type="match status" value="1"/>
</dbReference>
<evidence type="ECO:0000313" key="21">
    <source>
        <dbReference type="Proteomes" id="UP001516400"/>
    </source>
</evidence>
<keyword evidence="6" id="KW-0853">WD repeat</keyword>
<evidence type="ECO:0000256" key="5">
    <source>
        <dbReference type="ARBA" id="ARBA00022490"/>
    </source>
</evidence>
<dbReference type="Gene3D" id="3.30.40.10">
    <property type="entry name" value="Zinc/RING finger domain, C3HC4 (zinc finger)"/>
    <property type="match status" value="1"/>
</dbReference>
<organism evidence="20 21">
    <name type="scientific">Cryptolaemus montrouzieri</name>
    <dbReference type="NCBI Taxonomy" id="559131"/>
    <lineage>
        <taxon>Eukaryota</taxon>
        <taxon>Metazoa</taxon>
        <taxon>Ecdysozoa</taxon>
        <taxon>Arthropoda</taxon>
        <taxon>Hexapoda</taxon>
        <taxon>Insecta</taxon>
        <taxon>Pterygota</taxon>
        <taxon>Neoptera</taxon>
        <taxon>Endopterygota</taxon>
        <taxon>Coleoptera</taxon>
        <taxon>Polyphaga</taxon>
        <taxon>Cucujiformia</taxon>
        <taxon>Coccinelloidea</taxon>
        <taxon>Coccinellidae</taxon>
        <taxon>Scymninae</taxon>
        <taxon>Scymnini</taxon>
        <taxon>Cryptolaemus</taxon>
    </lineage>
</organism>
<dbReference type="InterPro" id="IPR015943">
    <property type="entry name" value="WD40/YVTN_repeat-like_dom_sf"/>
</dbReference>
<sequence>MENDNESTVQNVFEGNNPNISPSVEIHQAIVAQPIVVLNDIHSIELAAEIIVGENPNEIDDVISVASETSDNSAAASRVSSISRDTSPVPDEHDENYKTEETESNPKKRSRSESEYEEDGQICPICLDNWTNSGTHRICSLKCGHLFGHSCITRWLQSQSKKSCPTCKKKVLKTDIRYIYAKKLIAVDTSELDELKEKLDNVIEERNKIQLELSKYICREHAFNQEINSLKTQLATFKNNSMLVSTSTATSMKLTPHNTVKLYMEKSLDLCQFGGCRVFDTNPCLDIIMSTVKSPNNLFAGYGLKKISISQYKPLAFLPLHSGQIRDVSFQNVKILTVSIDKSFKITDSVSNSNICSLSQTMPLWSCCWDSSNNYNFYVGTQMGSVIKYDFRNLGQPLCVLEVPGDMSSVVSVAHIPNESQGLPRDGVISCKLNSLWFFENTPSGYIRHPIAIDGPFYSMKFDPLCRQIFVSSRPSQRNSNSRHTLANLQMVGDEVFTNLLYSFESYGMQKMLSRSCFIKNEDKYVAAYEESSKTINLWSINNGFKVSSVPVYDSILDINAVTTSINKFMIGLTEKKMLFFKFA</sequence>
<evidence type="ECO:0000256" key="15">
    <source>
        <dbReference type="ARBA" id="ARBA00034306"/>
    </source>
</evidence>
<keyword evidence="7" id="KW-0808">Transferase</keyword>
<evidence type="ECO:0000256" key="18">
    <source>
        <dbReference type="SAM" id="MobiDB-lite"/>
    </source>
</evidence>
<evidence type="ECO:0000259" key="19">
    <source>
        <dbReference type="PROSITE" id="PS50089"/>
    </source>
</evidence>
<comment type="catalytic activity">
    <reaction evidence="1">
        <text>S-ubiquitinyl-[E2 ubiquitin-conjugating enzyme]-L-cysteine + [acceptor protein]-L-lysine = [E2 ubiquitin-conjugating enzyme]-L-cysteine + N(6)-ubiquitinyl-[acceptor protein]-L-lysine.</text>
        <dbReference type="EC" id="2.3.2.27"/>
    </reaction>
</comment>
<dbReference type="EC" id="2.3.2.27" evidence="4"/>
<dbReference type="InterPro" id="IPR056527">
    <property type="entry name" value="WD40_RFWD3"/>
</dbReference>
<dbReference type="GO" id="GO:0005737">
    <property type="term" value="C:cytoplasm"/>
    <property type="evidence" value="ECO:0007669"/>
    <property type="project" value="UniProtKB-SubCell"/>
</dbReference>
<dbReference type="InterPro" id="IPR013083">
    <property type="entry name" value="Znf_RING/FYVE/PHD"/>
</dbReference>
<keyword evidence="14" id="KW-0539">Nucleus</keyword>
<dbReference type="PANTHER" id="PTHR16047:SF7">
    <property type="entry name" value="E3 UBIQUITIN-PROTEIN LIGASE RFWD3"/>
    <property type="match status" value="1"/>
</dbReference>
<evidence type="ECO:0000256" key="16">
    <source>
        <dbReference type="PROSITE-ProRule" id="PRU00175"/>
    </source>
</evidence>
<feature type="compositionally biased region" description="Low complexity" evidence="18">
    <location>
        <begin position="73"/>
        <end position="84"/>
    </location>
</feature>
<comment type="subcellular location">
    <subcellularLocation>
        <location evidence="2">Cytoplasm</location>
    </subcellularLocation>
    <subcellularLocation>
        <location evidence="15">Nucleus</location>
        <location evidence="15">Nuclear body</location>
    </subcellularLocation>
</comment>
<keyword evidence="10 16" id="KW-0479">Metal-binding</keyword>
<keyword evidence="17" id="KW-0175">Coiled coil</keyword>
<proteinExistence type="predicted"/>
<evidence type="ECO:0000256" key="7">
    <source>
        <dbReference type="ARBA" id="ARBA00022679"/>
    </source>
</evidence>
<keyword evidence="5" id="KW-0963">Cytoplasm</keyword>
<feature type="coiled-coil region" evidence="17">
    <location>
        <begin position="185"/>
        <end position="212"/>
    </location>
</feature>
<feature type="compositionally biased region" description="Basic and acidic residues" evidence="18">
    <location>
        <begin position="95"/>
        <end position="114"/>
    </location>
</feature>
<dbReference type="InterPro" id="IPR001841">
    <property type="entry name" value="Znf_RING"/>
</dbReference>
<feature type="domain" description="RING-type" evidence="19">
    <location>
        <begin position="123"/>
        <end position="168"/>
    </location>
</feature>
<keyword evidence="13" id="KW-0234">DNA repair</keyword>
<dbReference type="SUPFAM" id="SSF50978">
    <property type="entry name" value="WD40 repeat-like"/>
    <property type="match status" value="1"/>
</dbReference>
<dbReference type="GO" id="GO:0061630">
    <property type="term" value="F:ubiquitin protein ligase activity"/>
    <property type="evidence" value="ECO:0007669"/>
    <property type="project" value="UniProtKB-EC"/>
</dbReference>
<evidence type="ECO:0000256" key="12">
    <source>
        <dbReference type="ARBA" id="ARBA00022833"/>
    </source>
</evidence>
<evidence type="ECO:0000256" key="14">
    <source>
        <dbReference type="ARBA" id="ARBA00023242"/>
    </source>
</evidence>
<feature type="region of interest" description="Disordered" evidence="18">
    <location>
        <begin position="68"/>
        <end position="114"/>
    </location>
</feature>